<dbReference type="PROSITE" id="PS50076">
    <property type="entry name" value="DNAJ_2"/>
    <property type="match status" value="1"/>
</dbReference>
<gene>
    <name evidence="3" type="ORF">CALVIDRAFT_523972</name>
</gene>
<sequence>MPAAAATHALYDVLGVPQTASHDEIRKAYKKKALATHPDRAPADKKEEAGEAFRAVAAAYEILSDPAKREEYDARGDAPASPPPGPQRQEWRRQRTQSRPTFPGQRRGWDGAQRSPDATFDDGHPPFPDGPPFPGAAPGPFPAFTFIFAEDDPFLRQFAFADPFTLFEQIFEGAPHSQLFSSMGGSGPFPPPQMVFPFDVLPAPGQLPQMGNLKSAPGQPGEWFSESFSHSVVNGREARTYTRTDAQGNVWEMRTQPGKGGREEERWFLNGRPAEGPPPPPPSMIGGPGMGPMGGPGGRRPMPPPPPITIPLHGQWDARGPGSAPFPPPGEDWEHGRERDRQGERERRDRERRERERQREMDREQHRQREMERQREREMREMDREMRQREMERQHQHADGGGESWRARLNPFHRRSPPEKHARSASSPPDGWARYPPHPPPPPPVGMDRPGPGPGSYGGREAYDRGPRSAPFPQTQGYAYPQPPPPQTAGYQPQAQATYPPHPPYPPLPQGYPSQPQPRSAPYPTQAQQQAQEHPLPRVPPPPPRMNLDPLSPLSGPPPSYRSNPREAYEPYEVERGGPGGYAPGPGPGGMPHSAPAHKRGFGLFGRH</sequence>
<feature type="compositionally biased region" description="Pro residues" evidence="1">
    <location>
        <begin position="500"/>
        <end position="521"/>
    </location>
</feature>
<dbReference type="InterPro" id="IPR018253">
    <property type="entry name" value="DnaJ_domain_CS"/>
</dbReference>
<dbReference type="Pfam" id="PF00226">
    <property type="entry name" value="DnaJ"/>
    <property type="match status" value="1"/>
</dbReference>
<feature type="compositionally biased region" description="Basic and acidic residues" evidence="1">
    <location>
        <begin position="332"/>
        <end position="400"/>
    </location>
</feature>
<dbReference type="OrthoDB" id="442087at2759"/>
<feature type="compositionally biased region" description="Low complexity" evidence="1">
    <location>
        <begin position="488"/>
        <end position="499"/>
    </location>
</feature>
<feature type="domain" description="J" evidence="2">
    <location>
        <begin position="9"/>
        <end position="76"/>
    </location>
</feature>
<feature type="compositionally biased region" description="Basic and acidic residues" evidence="1">
    <location>
        <begin position="564"/>
        <end position="576"/>
    </location>
</feature>
<dbReference type="STRING" id="1330018.A0A167S5T2"/>
<feature type="compositionally biased region" description="Basic and acidic residues" evidence="1">
    <location>
        <begin position="66"/>
        <end position="76"/>
    </location>
</feature>
<evidence type="ECO:0000313" key="4">
    <source>
        <dbReference type="Proteomes" id="UP000076738"/>
    </source>
</evidence>
<evidence type="ECO:0000313" key="3">
    <source>
        <dbReference type="EMBL" id="KZP01599.1"/>
    </source>
</evidence>
<dbReference type="Gene3D" id="1.10.287.110">
    <property type="entry name" value="DnaJ domain"/>
    <property type="match status" value="1"/>
</dbReference>
<dbReference type="GO" id="GO:0005634">
    <property type="term" value="C:nucleus"/>
    <property type="evidence" value="ECO:0007669"/>
    <property type="project" value="TreeGrafter"/>
</dbReference>
<organism evidence="3 4">
    <name type="scientific">Calocera viscosa (strain TUFC12733)</name>
    <dbReference type="NCBI Taxonomy" id="1330018"/>
    <lineage>
        <taxon>Eukaryota</taxon>
        <taxon>Fungi</taxon>
        <taxon>Dikarya</taxon>
        <taxon>Basidiomycota</taxon>
        <taxon>Agaricomycotina</taxon>
        <taxon>Dacrymycetes</taxon>
        <taxon>Dacrymycetales</taxon>
        <taxon>Dacrymycetaceae</taxon>
        <taxon>Calocera</taxon>
    </lineage>
</organism>
<dbReference type="SMART" id="SM00271">
    <property type="entry name" value="DnaJ"/>
    <property type="match status" value="1"/>
</dbReference>
<dbReference type="InterPro" id="IPR001623">
    <property type="entry name" value="DnaJ_domain"/>
</dbReference>
<evidence type="ECO:0000259" key="2">
    <source>
        <dbReference type="PROSITE" id="PS50076"/>
    </source>
</evidence>
<feature type="compositionally biased region" description="Pro residues" evidence="1">
    <location>
        <begin position="125"/>
        <end position="138"/>
    </location>
</feature>
<name>A0A167S5T2_CALVF</name>
<dbReference type="CDD" id="cd06257">
    <property type="entry name" value="DnaJ"/>
    <property type="match status" value="1"/>
</dbReference>
<dbReference type="InterPro" id="IPR052594">
    <property type="entry name" value="J_domain-containing_protein"/>
</dbReference>
<dbReference type="PANTHER" id="PTHR44144">
    <property type="entry name" value="DNAJ HOMOLOG SUBFAMILY C MEMBER 9"/>
    <property type="match status" value="1"/>
</dbReference>
<dbReference type="PROSITE" id="PS00636">
    <property type="entry name" value="DNAJ_1"/>
    <property type="match status" value="1"/>
</dbReference>
<feature type="compositionally biased region" description="Basic residues" evidence="1">
    <location>
        <begin position="596"/>
        <end position="608"/>
    </location>
</feature>
<dbReference type="GO" id="GO:0031072">
    <property type="term" value="F:heat shock protein binding"/>
    <property type="evidence" value="ECO:0007669"/>
    <property type="project" value="TreeGrafter"/>
</dbReference>
<dbReference type="EMBL" id="KV417266">
    <property type="protein sequence ID" value="KZP01599.1"/>
    <property type="molecule type" value="Genomic_DNA"/>
</dbReference>
<feature type="compositionally biased region" description="Pro residues" evidence="1">
    <location>
        <begin position="436"/>
        <end position="445"/>
    </location>
</feature>
<dbReference type="GO" id="GO:0005737">
    <property type="term" value="C:cytoplasm"/>
    <property type="evidence" value="ECO:0007669"/>
    <property type="project" value="TreeGrafter"/>
</dbReference>
<proteinExistence type="predicted"/>
<protein>
    <submittedName>
        <fullName evidence="3">DnaJ-domain-containing protein</fullName>
    </submittedName>
</protein>
<dbReference type="AlphaFoldDB" id="A0A167S5T2"/>
<dbReference type="PRINTS" id="PR00625">
    <property type="entry name" value="JDOMAIN"/>
</dbReference>
<dbReference type="Proteomes" id="UP000076738">
    <property type="component" value="Unassembled WGS sequence"/>
</dbReference>
<feature type="compositionally biased region" description="Gly residues" evidence="1">
    <location>
        <begin position="577"/>
        <end position="590"/>
    </location>
</feature>
<dbReference type="InterPro" id="IPR036869">
    <property type="entry name" value="J_dom_sf"/>
</dbReference>
<feature type="compositionally biased region" description="Gly residues" evidence="1">
    <location>
        <begin position="286"/>
        <end position="298"/>
    </location>
</feature>
<dbReference type="PANTHER" id="PTHR44144:SF1">
    <property type="entry name" value="DNAJ HOMOLOG SUBFAMILY C MEMBER 9"/>
    <property type="match status" value="1"/>
</dbReference>
<accession>A0A167S5T2</accession>
<feature type="region of interest" description="Disordered" evidence="1">
    <location>
        <begin position="66"/>
        <end position="138"/>
    </location>
</feature>
<evidence type="ECO:0000256" key="1">
    <source>
        <dbReference type="SAM" id="MobiDB-lite"/>
    </source>
</evidence>
<keyword evidence="4" id="KW-1185">Reference proteome</keyword>
<feature type="region of interest" description="Disordered" evidence="1">
    <location>
        <begin position="269"/>
        <end position="608"/>
    </location>
</feature>
<dbReference type="SUPFAM" id="SSF46565">
    <property type="entry name" value="Chaperone J-domain"/>
    <property type="match status" value="1"/>
</dbReference>
<reference evidence="3 4" key="1">
    <citation type="journal article" date="2016" name="Mol. Biol. Evol.">
        <title>Comparative Genomics of Early-Diverging Mushroom-Forming Fungi Provides Insights into the Origins of Lignocellulose Decay Capabilities.</title>
        <authorList>
            <person name="Nagy L.G."/>
            <person name="Riley R."/>
            <person name="Tritt A."/>
            <person name="Adam C."/>
            <person name="Daum C."/>
            <person name="Floudas D."/>
            <person name="Sun H."/>
            <person name="Yadav J.S."/>
            <person name="Pangilinan J."/>
            <person name="Larsson K.H."/>
            <person name="Matsuura K."/>
            <person name="Barry K."/>
            <person name="Labutti K."/>
            <person name="Kuo R."/>
            <person name="Ohm R.A."/>
            <person name="Bhattacharya S.S."/>
            <person name="Shirouzu T."/>
            <person name="Yoshinaga Y."/>
            <person name="Martin F.M."/>
            <person name="Grigoriev I.V."/>
            <person name="Hibbett D.S."/>
        </authorList>
    </citation>
    <scope>NUCLEOTIDE SEQUENCE [LARGE SCALE GENOMIC DNA]</scope>
    <source>
        <strain evidence="3 4">TUFC12733</strain>
    </source>
</reference>